<name>A0A1M6E6X4_9RHOB</name>
<gene>
    <name evidence="1" type="ORF">SAMN05444000_103125</name>
</gene>
<protein>
    <submittedName>
        <fullName evidence="1">Uncharacterized protein</fullName>
    </submittedName>
</protein>
<evidence type="ECO:0000313" key="2">
    <source>
        <dbReference type="Proteomes" id="UP000183982"/>
    </source>
</evidence>
<dbReference type="STRING" id="1470563.SAMN05444000_103125"/>
<reference evidence="2" key="1">
    <citation type="submission" date="2016-11" db="EMBL/GenBank/DDBJ databases">
        <authorList>
            <person name="Varghese N."/>
            <person name="Submissions S."/>
        </authorList>
    </citation>
    <scope>NUCLEOTIDE SEQUENCE [LARGE SCALE GENOMIC DNA]</scope>
    <source>
        <strain evidence="2">DSM 100564</strain>
    </source>
</reference>
<dbReference type="AlphaFoldDB" id="A0A1M6E6X4"/>
<keyword evidence="2" id="KW-1185">Reference proteome</keyword>
<dbReference type="Proteomes" id="UP000183982">
    <property type="component" value="Unassembled WGS sequence"/>
</dbReference>
<proteinExistence type="predicted"/>
<evidence type="ECO:0000313" key="1">
    <source>
        <dbReference type="EMBL" id="SHI81129.1"/>
    </source>
</evidence>
<accession>A0A1M6E6X4</accession>
<organism evidence="1 2">
    <name type="scientific">Shimia gijangensis</name>
    <dbReference type="NCBI Taxonomy" id="1470563"/>
    <lineage>
        <taxon>Bacteria</taxon>
        <taxon>Pseudomonadati</taxon>
        <taxon>Pseudomonadota</taxon>
        <taxon>Alphaproteobacteria</taxon>
        <taxon>Rhodobacterales</taxon>
        <taxon>Roseobacteraceae</taxon>
    </lineage>
</organism>
<dbReference type="EMBL" id="FQZQ01000003">
    <property type="protein sequence ID" value="SHI81129.1"/>
    <property type="molecule type" value="Genomic_DNA"/>
</dbReference>
<sequence>MFADQVLAYLEQMPKPEKLHRYNDKVGIVP</sequence>